<dbReference type="Proteomes" id="UP000245474">
    <property type="component" value="Unassembled WGS sequence"/>
</dbReference>
<dbReference type="Gene3D" id="2.170.150.70">
    <property type="match status" value="1"/>
</dbReference>
<keyword evidence="2" id="KW-1185">Reference proteome</keyword>
<evidence type="ECO:0000313" key="2">
    <source>
        <dbReference type="Proteomes" id="UP000245474"/>
    </source>
</evidence>
<dbReference type="OrthoDB" id="5500342at2"/>
<sequence>MHRIQCMCGSVGGRIEGSGLHNRGICHCTDCRAFARFLGKGEEVLDAQGGTEIVQLAQWRLRFERGEEHLAAVRLSTKGILRWYAACCRTPIGNTLPTRRVSVIGLVHACLDAQRLDEDFGNGVAIVHAGSALGSPKPRSHGMLGASARLIGIIGAALITGRYRRSPLFDDSGAPRVVPRVLTAEELAELKADPGAPA</sequence>
<dbReference type="Pfam" id="PF19648">
    <property type="entry name" value="DUF6151"/>
    <property type="match status" value="1"/>
</dbReference>
<proteinExistence type="predicted"/>
<gene>
    <name evidence="1" type="ORF">DEM34_01125</name>
</gene>
<dbReference type="EMBL" id="QFFI01000002">
    <property type="protein sequence ID" value="PWG65378.1"/>
    <property type="molecule type" value="Genomic_DNA"/>
</dbReference>
<dbReference type="InterPro" id="IPR011057">
    <property type="entry name" value="Mss4-like_sf"/>
</dbReference>
<evidence type="ECO:0008006" key="3">
    <source>
        <dbReference type="Google" id="ProtNLM"/>
    </source>
</evidence>
<name>A0A2U2N8H0_9GAMM</name>
<dbReference type="AlphaFoldDB" id="A0A2U2N8H0"/>
<reference evidence="1 2" key="1">
    <citation type="submission" date="2018-05" db="EMBL/GenBank/DDBJ databases">
        <title>Spiribacter halobius sp. nov., a moderately halophilic bacterium isolated from marine solar saltern.</title>
        <authorList>
            <person name="Zheng W.-S."/>
            <person name="Lu D.-C."/>
            <person name="Du Z.-J."/>
        </authorList>
    </citation>
    <scope>NUCLEOTIDE SEQUENCE [LARGE SCALE GENOMIC DNA]</scope>
    <source>
        <strain evidence="1 2">E85</strain>
    </source>
</reference>
<evidence type="ECO:0000313" key="1">
    <source>
        <dbReference type="EMBL" id="PWG65378.1"/>
    </source>
</evidence>
<accession>A0A2U2N8H0</accession>
<organism evidence="1 2">
    <name type="scientific">Sediminicurvatus halobius</name>
    <dbReference type="NCBI Taxonomy" id="2182432"/>
    <lineage>
        <taxon>Bacteria</taxon>
        <taxon>Pseudomonadati</taxon>
        <taxon>Pseudomonadota</taxon>
        <taxon>Gammaproteobacteria</taxon>
        <taxon>Chromatiales</taxon>
        <taxon>Ectothiorhodospiraceae</taxon>
        <taxon>Sediminicurvatus</taxon>
    </lineage>
</organism>
<dbReference type="SUPFAM" id="SSF51316">
    <property type="entry name" value="Mss4-like"/>
    <property type="match status" value="1"/>
</dbReference>
<protein>
    <recommendedName>
        <fullName evidence="3">CENP-V/GFA domain-containing protein</fullName>
    </recommendedName>
</protein>
<comment type="caution">
    <text evidence="1">The sequence shown here is derived from an EMBL/GenBank/DDBJ whole genome shotgun (WGS) entry which is preliminary data.</text>
</comment>
<dbReference type="InterPro" id="IPR046149">
    <property type="entry name" value="DUF6151"/>
</dbReference>